<keyword evidence="1" id="KW-0175">Coiled coil</keyword>
<name>X0YNE7_9ZZZZ</name>
<evidence type="ECO:0000313" key="2">
    <source>
        <dbReference type="EMBL" id="GAG49968.1"/>
    </source>
</evidence>
<sequence>DEVIFLTELSKQYHQKYKDFKQMKIEEFKKKQEDRMSFEIKIDNIEKQNNALFRLFKELVEKPINFVHLKNVTNSSSMERIEILEKNQNEILELFEIIKHHLFKCLDIEEE</sequence>
<organism evidence="2">
    <name type="scientific">marine sediment metagenome</name>
    <dbReference type="NCBI Taxonomy" id="412755"/>
    <lineage>
        <taxon>unclassified sequences</taxon>
        <taxon>metagenomes</taxon>
        <taxon>ecological metagenomes</taxon>
    </lineage>
</organism>
<dbReference type="AlphaFoldDB" id="X0YNE7"/>
<protein>
    <submittedName>
        <fullName evidence="2">Uncharacterized protein</fullName>
    </submittedName>
</protein>
<gene>
    <name evidence="2" type="ORF">S01H1_79043</name>
</gene>
<comment type="caution">
    <text evidence="2">The sequence shown here is derived from an EMBL/GenBank/DDBJ whole genome shotgun (WGS) entry which is preliminary data.</text>
</comment>
<feature type="coiled-coil region" evidence="1">
    <location>
        <begin position="28"/>
        <end position="62"/>
    </location>
</feature>
<dbReference type="EMBL" id="BARS01053246">
    <property type="protein sequence ID" value="GAG49968.1"/>
    <property type="molecule type" value="Genomic_DNA"/>
</dbReference>
<evidence type="ECO:0000256" key="1">
    <source>
        <dbReference type="SAM" id="Coils"/>
    </source>
</evidence>
<reference evidence="2" key="1">
    <citation type="journal article" date="2014" name="Front. Microbiol.">
        <title>High frequency of phylogenetically diverse reductive dehalogenase-homologous genes in deep subseafloor sedimentary metagenomes.</title>
        <authorList>
            <person name="Kawai M."/>
            <person name="Futagami T."/>
            <person name="Toyoda A."/>
            <person name="Takaki Y."/>
            <person name="Nishi S."/>
            <person name="Hori S."/>
            <person name="Arai W."/>
            <person name="Tsubouchi T."/>
            <person name="Morono Y."/>
            <person name="Uchiyama I."/>
            <person name="Ito T."/>
            <person name="Fujiyama A."/>
            <person name="Inagaki F."/>
            <person name="Takami H."/>
        </authorList>
    </citation>
    <scope>NUCLEOTIDE SEQUENCE</scope>
    <source>
        <strain evidence="2">Expedition CK06-06</strain>
    </source>
</reference>
<feature type="non-terminal residue" evidence="2">
    <location>
        <position position="1"/>
    </location>
</feature>
<proteinExistence type="predicted"/>
<accession>X0YNE7</accession>